<dbReference type="GO" id="GO:0032259">
    <property type="term" value="P:methylation"/>
    <property type="evidence" value="ECO:0007669"/>
    <property type="project" value="InterPro"/>
</dbReference>
<dbReference type="EMBL" id="CP013020">
    <property type="protein sequence ID" value="ALK82970.1"/>
    <property type="molecule type" value="Genomic_DNA"/>
</dbReference>
<evidence type="ECO:0000313" key="1">
    <source>
        <dbReference type="EMBL" id="ALK82970.1"/>
    </source>
</evidence>
<sequence>MLPIIKYLSRRATIWCPFDTEHSEFVLTLKEHRFKVVHSHICTGQDFFKYEPERWDVIVSNPPFSNKAAVFGRCLGFGKPFALLMSNFWLNDSAPCRLFKEKELELLLFDKRVQYNNLNRVPFGSSYFCHRLLPKQIVFENLTVEKGLSRMHGDMDELVKS</sequence>
<name>A0A0N7J6P8_PHOVU</name>
<proteinExistence type="predicted"/>
<reference evidence="2" key="1">
    <citation type="submission" date="2015-10" db="EMBL/GenBank/DDBJ databases">
        <title>Extensive mobilome-driven genome diversification in gut-associated Bacteroides vulgatus mpk.</title>
        <authorList>
            <person name="Beier S."/>
            <person name="Lange A."/>
            <person name="Huson D.H."/>
            <person name="Frick J.-S."/>
            <person name="Autenrieth I.B."/>
        </authorList>
    </citation>
    <scope>NUCLEOTIDE SEQUENCE [LARGE SCALE GENOMIC DNA]</scope>
    <source>
        <strain evidence="2">mpk</strain>
    </source>
</reference>
<protein>
    <submittedName>
        <fullName evidence="1">Phage protein</fullName>
    </submittedName>
</protein>
<reference evidence="1 2" key="2">
    <citation type="journal article" date="2016" name="Genome Biol. Evol.">
        <title>Extensive mobilome-driven genome diversification in mouse gut-associated Bacteroides vulgatus mpk.</title>
        <authorList>
            <person name="Lange A."/>
            <person name="Beier S."/>
            <person name="Steimle A."/>
            <person name="Autenrieth I.B."/>
            <person name="Huson D.H."/>
            <person name="Frick J.S."/>
        </authorList>
    </citation>
    <scope>NUCLEOTIDE SEQUENCE [LARGE SCALE GENOMIC DNA]</scope>
    <source>
        <strain evidence="2">mpk</strain>
    </source>
</reference>
<accession>A0A0N7J6P8</accession>
<gene>
    <name evidence="1" type="ORF">BvMPK_0331</name>
</gene>
<dbReference type="PATRIC" id="fig|821.40.peg.395"/>
<dbReference type="GO" id="GO:0008168">
    <property type="term" value="F:methyltransferase activity"/>
    <property type="evidence" value="ECO:0007669"/>
    <property type="project" value="InterPro"/>
</dbReference>
<dbReference type="PROSITE" id="PS00092">
    <property type="entry name" value="N6_MTASE"/>
    <property type="match status" value="1"/>
</dbReference>
<dbReference type="InterPro" id="IPR002052">
    <property type="entry name" value="DNA_methylase_N6_adenine_CS"/>
</dbReference>
<dbReference type="GO" id="GO:0003676">
    <property type="term" value="F:nucleic acid binding"/>
    <property type="evidence" value="ECO:0007669"/>
    <property type="project" value="InterPro"/>
</dbReference>
<evidence type="ECO:0000313" key="2">
    <source>
        <dbReference type="Proteomes" id="UP000061587"/>
    </source>
</evidence>
<dbReference type="Proteomes" id="UP000061587">
    <property type="component" value="Chromosome"/>
</dbReference>
<organism evidence="1 2">
    <name type="scientific">Phocaeicola vulgatus</name>
    <name type="common">Bacteroides vulgatus</name>
    <dbReference type="NCBI Taxonomy" id="821"/>
    <lineage>
        <taxon>Bacteria</taxon>
        <taxon>Pseudomonadati</taxon>
        <taxon>Bacteroidota</taxon>
        <taxon>Bacteroidia</taxon>
        <taxon>Bacteroidales</taxon>
        <taxon>Bacteroidaceae</taxon>
        <taxon>Phocaeicola</taxon>
    </lineage>
</organism>
<dbReference type="AlphaFoldDB" id="A0A0N7J6P8"/>